<name>A0AAW1HJ05_SAPOF</name>
<protein>
    <submittedName>
        <fullName evidence="1">Uncharacterized protein</fullName>
    </submittedName>
</protein>
<organism evidence="1 2">
    <name type="scientific">Saponaria officinalis</name>
    <name type="common">Common soapwort</name>
    <name type="synonym">Lychnis saponaria</name>
    <dbReference type="NCBI Taxonomy" id="3572"/>
    <lineage>
        <taxon>Eukaryota</taxon>
        <taxon>Viridiplantae</taxon>
        <taxon>Streptophyta</taxon>
        <taxon>Embryophyta</taxon>
        <taxon>Tracheophyta</taxon>
        <taxon>Spermatophyta</taxon>
        <taxon>Magnoliopsida</taxon>
        <taxon>eudicotyledons</taxon>
        <taxon>Gunneridae</taxon>
        <taxon>Pentapetalae</taxon>
        <taxon>Caryophyllales</taxon>
        <taxon>Caryophyllaceae</taxon>
        <taxon>Caryophylleae</taxon>
        <taxon>Saponaria</taxon>
    </lineage>
</organism>
<comment type="caution">
    <text evidence="1">The sequence shown here is derived from an EMBL/GenBank/DDBJ whole genome shotgun (WGS) entry which is preliminary data.</text>
</comment>
<reference evidence="1" key="1">
    <citation type="submission" date="2024-03" db="EMBL/GenBank/DDBJ databases">
        <title>WGS assembly of Saponaria officinalis var. Norfolk2.</title>
        <authorList>
            <person name="Jenkins J."/>
            <person name="Shu S."/>
            <person name="Grimwood J."/>
            <person name="Barry K."/>
            <person name="Goodstein D."/>
            <person name="Schmutz J."/>
            <person name="Leebens-Mack J."/>
            <person name="Osbourn A."/>
        </authorList>
    </citation>
    <scope>NUCLEOTIDE SEQUENCE [LARGE SCALE GENOMIC DNA]</scope>
    <source>
        <strain evidence="1">JIC</strain>
    </source>
</reference>
<evidence type="ECO:0000313" key="1">
    <source>
        <dbReference type="EMBL" id="KAK9675784.1"/>
    </source>
</evidence>
<sequence length="93" mass="10641">MALFIACFYVLQDIIARFGKKEAMQREFFTDLVKHFEKDIVHAIEGSISVTSKEIKIVRRFAPGCSKYEADNHCTTSTLSETTIHVRDSRNAQ</sequence>
<proteinExistence type="predicted"/>
<accession>A0AAW1HJ05</accession>
<dbReference type="AlphaFoldDB" id="A0AAW1HJ05"/>
<dbReference type="Proteomes" id="UP001443914">
    <property type="component" value="Unassembled WGS sequence"/>
</dbReference>
<dbReference type="EMBL" id="JBDFQZ010000011">
    <property type="protein sequence ID" value="KAK9675784.1"/>
    <property type="molecule type" value="Genomic_DNA"/>
</dbReference>
<evidence type="ECO:0000313" key="2">
    <source>
        <dbReference type="Proteomes" id="UP001443914"/>
    </source>
</evidence>
<keyword evidence="2" id="KW-1185">Reference proteome</keyword>
<gene>
    <name evidence="1" type="ORF">RND81_11G030900</name>
</gene>